<sequence length="57" mass="6454">MRLFCILHLEAPSVNTRKLKLFGGCFCFCFRNGIRRSGASERNCSGLCKPAQEENDE</sequence>
<dbReference type="AlphaFoldDB" id="A0A2P2LG87"/>
<organism evidence="1">
    <name type="scientific">Rhizophora mucronata</name>
    <name type="common">Asiatic mangrove</name>
    <dbReference type="NCBI Taxonomy" id="61149"/>
    <lineage>
        <taxon>Eukaryota</taxon>
        <taxon>Viridiplantae</taxon>
        <taxon>Streptophyta</taxon>
        <taxon>Embryophyta</taxon>
        <taxon>Tracheophyta</taxon>
        <taxon>Spermatophyta</taxon>
        <taxon>Magnoliopsida</taxon>
        <taxon>eudicotyledons</taxon>
        <taxon>Gunneridae</taxon>
        <taxon>Pentapetalae</taxon>
        <taxon>rosids</taxon>
        <taxon>fabids</taxon>
        <taxon>Malpighiales</taxon>
        <taxon>Rhizophoraceae</taxon>
        <taxon>Rhizophora</taxon>
    </lineage>
</organism>
<evidence type="ECO:0000313" key="1">
    <source>
        <dbReference type="EMBL" id="MBX16950.1"/>
    </source>
</evidence>
<accession>A0A2P2LG87</accession>
<dbReference type="EMBL" id="GGEC01036466">
    <property type="protein sequence ID" value="MBX16950.1"/>
    <property type="molecule type" value="Transcribed_RNA"/>
</dbReference>
<proteinExistence type="predicted"/>
<reference evidence="1" key="1">
    <citation type="submission" date="2018-02" db="EMBL/GenBank/DDBJ databases">
        <title>Rhizophora mucronata_Transcriptome.</title>
        <authorList>
            <person name="Meera S.P."/>
            <person name="Sreeshan A."/>
            <person name="Augustine A."/>
        </authorList>
    </citation>
    <scope>NUCLEOTIDE SEQUENCE</scope>
    <source>
        <tissue evidence="1">Leaf</tissue>
    </source>
</reference>
<protein>
    <submittedName>
        <fullName evidence="1">Protein transporter Sec61 subunit beta-like protein</fullName>
    </submittedName>
</protein>
<name>A0A2P2LG87_RHIMU</name>